<dbReference type="EMBL" id="SACJ01000004">
    <property type="protein sequence ID" value="RVT76583.1"/>
    <property type="molecule type" value="Genomic_DNA"/>
</dbReference>
<evidence type="ECO:0000313" key="4">
    <source>
        <dbReference type="Proteomes" id="UP000285211"/>
    </source>
</evidence>
<dbReference type="AlphaFoldDB" id="A0A437KWD6"/>
<gene>
    <name evidence="3" type="ORF">EOD40_08750</name>
</gene>
<accession>A0A437KWD6</accession>
<evidence type="ECO:0000256" key="1">
    <source>
        <dbReference type="SAM" id="Phobius"/>
    </source>
</evidence>
<organism evidence="3 4">
    <name type="scientific">Flavobacterium sufflavum</name>
    <dbReference type="NCBI Taxonomy" id="1921138"/>
    <lineage>
        <taxon>Bacteria</taxon>
        <taxon>Pseudomonadati</taxon>
        <taxon>Bacteroidota</taxon>
        <taxon>Flavobacteriia</taxon>
        <taxon>Flavobacteriales</taxon>
        <taxon>Flavobacteriaceae</taxon>
        <taxon>Flavobacterium</taxon>
    </lineage>
</organism>
<dbReference type="Proteomes" id="UP000285211">
    <property type="component" value="Unassembled WGS sequence"/>
</dbReference>
<sequence length="138" mass="15198">MKKITLSLSMLFFIVNSFCQTQTTTFSKDYYLEKSKSQKKTAWRILGAGLGIAAIGGIVQLQHENQASNSFDFDFTGAYIAIGGGVLCVASIPFFVSAAKNKKMAVAIAIDNQNILLPQDNNFAFKKQPSLCLRIELY</sequence>
<feature type="transmembrane region" description="Helical" evidence="1">
    <location>
        <begin position="43"/>
        <end position="61"/>
    </location>
</feature>
<comment type="caution">
    <text evidence="3">The sequence shown here is derived from an EMBL/GenBank/DDBJ whole genome shotgun (WGS) entry which is preliminary data.</text>
</comment>
<evidence type="ECO:0008006" key="5">
    <source>
        <dbReference type="Google" id="ProtNLM"/>
    </source>
</evidence>
<feature type="chain" id="PRO_5019294709" description="DUF4199 domain-containing protein" evidence="2">
    <location>
        <begin position="22"/>
        <end position="138"/>
    </location>
</feature>
<keyword evidence="1" id="KW-0812">Transmembrane</keyword>
<dbReference type="RefSeq" id="WP_128194666.1">
    <property type="nucleotide sequence ID" value="NZ_SACJ01000004.1"/>
</dbReference>
<keyword evidence="4" id="KW-1185">Reference proteome</keyword>
<feature type="signal peptide" evidence="2">
    <location>
        <begin position="1"/>
        <end position="21"/>
    </location>
</feature>
<dbReference type="OrthoDB" id="1446008at2"/>
<reference evidence="3 4" key="1">
    <citation type="submission" date="2019-01" db="EMBL/GenBank/DDBJ databases">
        <authorList>
            <person name="Chen W.-M."/>
        </authorList>
    </citation>
    <scope>NUCLEOTIDE SEQUENCE [LARGE SCALE GENOMIC DNA]</scope>
    <source>
        <strain evidence="3 4">BBQ-12</strain>
    </source>
</reference>
<keyword evidence="2" id="KW-0732">Signal</keyword>
<feature type="transmembrane region" description="Helical" evidence="1">
    <location>
        <begin position="73"/>
        <end position="96"/>
    </location>
</feature>
<keyword evidence="1" id="KW-0472">Membrane</keyword>
<evidence type="ECO:0000256" key="2">
    <source>
        <dbReference type="SAM" id="SignalP"/>
    </source>
</evidence>
<proteinExistence type="predicted"/>
<evidence type="ECO:0000313" key="3">
    <source>
        <dbReference type="EMBL" id="RVT76583.1"/>
    </source>
</evidence>
<protein>
    <recommendedName>
        <fullName evidence="5">DUF4199 domain-containing protein</fullName>
    </recommendedName>
</protein>
<name>A0A437KWD6_9FLAO</name>
<keyword evidence="1" id="KW-1133">Transmembrane helix</keyword>